<feature type="transmembrane region" description="Helical" evidence="12">
    <location>
        <begin position="106"/>
        <end position="125"/>
    </location>
</feature>
<evidence type="ECO:0000256" key="7">
    <source>
        <dbReference type="ARBA" id="ARBA00023004"/>
    </source>
</evidence>
<dbReference type="OrthoDB" id="128939at2"/>
<evidence type="ECO:0000256" key="10">
    <source>
        <dbReference type="ARBA" id="ARBA00023157"/>
    </source>
</evidence>
<comment type="caution">
    <text evidence="13">The sequence shown here is derived from an EMBL/GenBank/DDBJ whole genome shotgun (WGS) entry which is preliminary data.</text>
</comment>
<keyword evidence="2" id="KW-1003">Cell membrane</keyword>
<feature type="transmembrane region" description="Helical" evidence="12">
    <location>
        <begin position="131"/>
        <end position="151"/>
    </location>
</feature>
<feature type="transmembrane region" description="Helical" evidence="12">
    <location>
        <begin position="12"/>
        <end position="36"/>
    </location>
</feature>
<evidence type="ECO:0000256" key="3">
    <source>
        <dbReference type="ARBA" id="ARBA00022692"/>
    </source>
</evidence>
<evidence type="ECO:0000256" key="6">
    <source>
        <dbReference type="ARBA" id="ARBA00023002"/>
    </source>
</evidence>
<evidence type="ECO:0000256" key="5">
    <source>
        <dbReference type="ARBA" id="ARBA00022989"/>
    </source>
</evidence>
<dbReference type="PANTHER" id="PTHR35457">
    <property type="entry name" value="HEME A SYNTHASE"/>
    <property type="match status" value="1"/>
</dbReference>
<dbReference type="InterPro" id="IPR003780">
    <property type="entry name" value="COX15/CtaA_fam"/>
</dbReference>
<evidence type="ECO:0000256" key="11">
    <source>
        <dbReference type="ARBA" id="ARBA00023444"/>
    </source>
</evidence>
<evidence type="ECO:0000256" key="2">
    <source>
        <dbReference type="ARBA" id="ARBA00022475"/>
    </source>
</evidence>
<keyword evidence="8" id="KW-0350">Heme biosynthesis</keyword>
<protein>
    <submittedName>
        <fullName evidence="13">Heme A synthase</fullName>
    </submittedName>
</protein>
<keyword evidence="6" id="KW-0560">Oxidoreductase</keyword>
<dbReference type="RefSeq" id="WP_146598526.1">
    <property type="nucleotide sequence ID" value="NZ_SJPY01000001.1"/>
</dbReference>
<evidence type="ECO:0000313" key="13">
    <source>
        <dbReference type="EMBL" id="TWU45913.1"/>
    </source>
</evidence>
<keyword evidence="4" id="KW-0479">Metal-binding</keyword>
<comment type="pathway">
    <text evidence="11">Porphyrin-containing compound metabolism.</text>
</comment>
<feature type="transmembrane region" description="Helical" evidence="12">
    <location>
        <begin position="183"/>
        <end position="200"/>
    </location>
</feature>
<feature type="transmembrane region" description="Helical" evidence="12">
    <location>
        <begin position="220"/>
        <end position="241"/>
    </location>
</feature>
<reference evidence="13 14" key="1">
    <citation type="submission" date="2019-02" db="EMBL/GenBank/DDBJ databases">
        <title>Deep-cultivation of Planctomycetes and their phenomic and genomic characterization uncovers novel biology.</title>
        <authorList>
            <person name="Wiegand S."/>
            <person name="Jogler M."/>
            <person name="Boedeker C."/>
            <person name="Pinto D."/>
            <person name="Vollmers J."/>
            <person name="Rivas-Marin E."/>
            <person name="Kohn T."/>
            <person name="Peeters S.H."/>
            <person name="Heuer A."/>
            <person name="Rast P."/>
            <person name="Oberbeckmann S."/>
            <person name="Bunk B."/>
            <person name="Jeske O."/>
            <person name="Meyerdierks A."/>
            <person name="Storesund J.E."/>
            <person name="Kallscheuer N."/>
            <person name="Luecker S."/>
            <person name="Lage O.M."/>
            <person name="Pohl T."/>
            <person name="Merkel B.J."/>
            <person name="Hornburger P."/>
            <person name="Mueller R.-W."/>
            <person name="Bruemmer F."/>
            <person name="Labrenz M."/>
            <person name="Spormann A.M."/>
            <person name="Op Den Camp H."/>
            <person name="Overmann J."/>
            <person name="Amann R."/>
            <person name="Jetten M.S.M."/>
            <person name="Mascher T."/>
            <person name="Medema M.H."/>
            <person name="Devos D.P."/>
            <person name="Kaster A.-K."/>
            <person name="Ovreas L."/>
            <person name="Rohde M."/>
            <person name="Galperin M.Y."/>
            <person name="Jogler C."/>
        </authorList>
    </citation>
    <scope>NUCLEOTIDE SEQUENCE [LARGE SCALE GENOMIC DNA]</scope>
    <source>
        <strain evidence="13 14">Q31b</strain>
    </source>
</reference>
<dbReference type="GO" id="GO:0046872">
    <property type="term" value="F:metal ion binding"/>
    <property type="evidence" value="ECO:0007669"/>
    <property type="project" value="UniProtKB-KW"/>
</dbReference>
<sequence length="336" mass="37104">MTDREQKYKPMVHRTALLVVLLIWPLIWVGGLVTTYDAGMSVPDWPNTYGYNLLLYPYKTWLLGPFDLFIEHGHRLLGILVGLAAIGFVVASFWSEQRRWVKGLSIVTLLLVIVQGGLGGVRVLLSDRVFAMIHGSTAPVVFATAVGAAVVTGRWWQRNQGADETGSADPAVSEGGSLMPKGTLFLVFFLTLICYAQLVLGAKIRHLQPNDSPVWFLYTVWAHVVVALMIWILAFVAWYRLRKISDLALRRPGVILVGLTAIQITLGVVTWVVNYGWPSFLQWLPGTNGHLIVSKDFVDAMLVTGHVATGPLILAAAVVVGLRLLRLQFLSRHSVS</sequence>
<name>A0A5C6E8B7_9BACT</name>
<comment type="subcellular location">
    <subcellularLocation>
        <location evidence="1">Membrane</location>
        <topology evidence="1">Multi-pass membrane protein</topology>
    </subcellularLocation>
</comment>
<dbReference type="GO" id="GO:0016020">
    <property type="term" value="C:membrane"/>
    <property type="evidence" value="ECO:0007669"/>
    <property type="project" value="UniProtKB-SubCell"/>
</dbReference>
<keyword evidence="9 12" id="KW-0472">Membrane</keyword>
<evidence type="ECO:0000256" key="8">
    <source>
        <dbReference type="ARBA" id="ARBA00023133"/>
    </source>
</evidence>
<feature type="transmembrane region" description="Helical" evidence="12">
    <location>
        <begin position="76"/>
        <end position="94"/>
    </location>
</feature>
<dbReference type="Proteomes" id="UP000315471">
    <property type="component" value="Unassembled WGS sequence"/>
</dbReference>
<evidence type="ECO:0000256" key="9">
    <source>
        <dbReference type="ARBA" id="ARBA00023136"/>
    </source>
</evidence>
<proteinExistence type="predicted"/>
<evidence type="ECO:0000313" key="14">
    <source>
        <dbReference type="Proteomes" id="UP000315471"/>
    </source>
</evidence>
<dbReference type="AlphaFoldDB" id="A0A5C6E8B7"/>
<dbReference type="InterPro" id="IPR050450">
    <property type="entry name" value="COX15/CtaA_HemeA_synthase"/>
</dbReference>
<keyword evidence="5 12" id="KW-1133">Transmembrane helix</keyword>
<evidence type="ECO:0000256" key="12">
    <source>
        <dbReference type="SAM" id="Phobius"/>
    </source>
</evidence>
<keyword evidence="10" id="KW-1015">Disulfide bond</keyword>
<dbReference type="Pfam" id="PF02628">
    <property type="entry name" value="COX15-CtaA"/>
    <property type="match status" value="1"/>
</dbReference>
<dbReference type="GO" id="GO:0006784">
    <property type="term" value="P:heme A biosynthetic process"/>
    <property type="evidence" value="ECO:0007669"/>
    <property type="project" value="InterPro"/>
</dbReference>
<dbReference type="PANTHER" id="PTHR35457:SF1">
    <property type="entry name" value="HEME A SYNTHASE"/>
    <property type="match status" value="1"/>
</dbReference>
<keyword evidence="14" id="KW-1185">Reference proteome</keyword>
<gene>
    <name evidence="13" type="primary">ctaA</name>
    <name evidence="13" type="ORF">Q31b_10890</name>
</gene>
<accession>A0A5C6E8B7</accession>
<organism evidence="13 14">
    <name type="scientific">Novipirellula aureliae</name>
    <dbReference type="NCBI Taxonomy" id="2527966"/>
    <lineage>
        <taxon>Bacteria</taxon>
        <taxon>Pseudomonadati</taxon>
        <taxon>Planctomycetota</taxon>
        <taxon>Planctomycetia</taxon>
        <taxon>Pirellulales</taxon>
        <taxon>Pirellulaceae</taxon>
        <taxon>Novipirellula</taxon>
    </lineage>
</organism>
<dbReference type="GO" id="GO:0016491">
    <property type="term" value="F:oxidoreductase activity"/>
    <property type="evidence" value="ECO:0007669"/>
    <property type="project" value="UniProtKB-KW"/>
</dbReference>
<feature type="transmembrane region" description="Helical" evidence="12">
    <location>
        <begin position="297"/>
        <end position="322"/>
    </location>
</feature>
<evidence type="ECO:0000256" key="4">
    <source>
        <dbReference type="ARBA" id="ARBA00022723"/>
    </source>
</evidence>
<keyword evidence="7" id="KW-0408">Iron</keyword>
<evidence type="ECO:0000256" key="1">
    <source>
        <dbReference type="ARBA" id="ARBA00004141"/>
    </source>
</evidence>
<feature type="transmembrane region" description="Helical" evidence="12">
    <location>
        <begin position="253"/>
        <end position="277"/>
    </location>
</feature>
<dbReference type="EMBL" id="SJPY01000001">
    <property type="protein sequence ID" value="TWU45913.1"/>
    <property type="molecule type" value="Genomic_DNA"/>
</dbReference>
<keyword evidence="3 12" id="KW-0812">Transmembrane</keyword>